<evidence type="ECO:0000313" key="7">
    <source>
        <dbReference type="EMBL" id="ETK04388.1"/>
    </source>
</evidence>
<evidence type="ECO:0000256" key="2">
    <source>
        <dbReference type="ARBA" id="ARBA00004892"/>
    </source>
</evidence>
<dbReference type="UniPathway" id="UPA00246"/>
<dbReference type="Pfam" id="PF02614">
    <property type="entry name" value="UxaC"/>
    <property type="match status" value="1"/>
</dbReference>
<accession>W2CBF6</accession>
<gene>
    <name evidence="7" type="ORF">T229_09245</name>
</gene>
<dbReference type="GO" id="GO:0042840">
    <property type="term" value="P:D-glucuronate catabolic process"/>
    <property type="evidence" value="ECO:0007669"/>
    <property type="project" value="TreeGrafter"/>
</dbReference>
<dbReference type="PATRIC" id="fig|1410950.3.peg.1316"/>
<dbReference type="Proteomes" id="UP000018872">
    <property type="component" value="Unassembled WGS sequence"/>
</dbReference>
<evidence type="ECO:0000256" key="3">
    <source>
        <dbReference type="ARBA" id="ARBA00008397"/>
    </source>
</evidence>
<protein>
    <recommendedName>
        <fullName evidence="5">Uronate isomerase</fullName>
        <ecNumber evidence="4">5.3.1.12</ecNumber>
    </recommendedName>
</protein>
<evidence type="ECO:0000256" key="6">
    <source>
        <dbReference type="ARBA" id="ARBA00023235"/>
    </source>
</evidence>
<dbReference type="Gene3D" id="1.10.2020.10">
    <property type="entry name" value="uronate isomerase, domain 2, chain A"/>
    <property type="match status" value="1"/>
</dbReference>
<reference evidence="7 8" key="1">
    <citation type="submission" date="2013-11" db="EMBL/GenBank/DDBJ databases">
        <title>Single cell genomics of uncultured Tannerella BU063 (oral taxon 286).</title>
        <authorList>
            <person name="Beall C.J."/>
            <person name="Campbell A.G."/>
            <person name="Griffen A.L."/>
            <person name="Podar M."/>
            <person name="Leys E.J."/>
        </authorList>
    </citation>
    <scope>NUCLEOTIDE SEQUENCE [LARGE SCALE GENOMIC DNA]</scope>
    <source>
        <strain evidence="7">Cell 5</strain>
    </source>
</reference>
<evidence type="ECO:0000256" key="1">
    <source>
        <dbReference type="ARBA" id="ARBA00001165"/>
    </source>
</evidence>
<dbReference type="AlphaFoldDB" id="W2CBF6"/>
<evidence type="ECO:0000313" key="8">
    <source>
        <dbReference type="Proteomes" id="UP000018872"/>
    </source>
</evidence>
<proteinExistence type="inferred from homology"/>
<dbReference type="PANTHER" id="PTHR30068">
    <property type="entry name" value="URONATE ISOMERASE"/>
    <property type="match status" value="1"/>
</dbReference>
<dbReference type="GO" id="GO:0008880">
    <property type="term" value="F:glucuronate isomerase activity"/>
    <property type="evidence" value="ECO:0007669"/>
    <property type="project" value="UniProtKB-EC"/>
</dbReference>
<dbReference type="InterPro" id="IPR032466">
    <property type="entry name" value="Metal_Hydrolase"/>
</dbReference>
<dbReference type="NCBIfam" id="NF002794">
    <property type="entry name" value="PRK02925.1"/>
    <property type="match status" value="1"/>
</dbReference>
<dbReference type="EMBL" id="AYYC01000663">
    <property type="protein sequence ID" value="ETK04388.1"/>
    <property type="molecule type" value="Genomic_DNA"/>
</dbReference>
<dbReference type="SUPFAM" id="SSF51556">
    <property type="entry name" value="Metallo-dependent hydrolases"/>
    <property type="match status" value="1"/>
</dbReference>
<name>W2CBF6_9BACT</name>
<keyword evidence="6" id="KW-0413">Isomerase</keyword>
<sequence>MMIRSFLDANFLLRTDTAVELYRRHAEKLPVADYHTRLRADLIAANEPVADLTTLWLDTDPDKWRLMRAGGVSEDYISGNRTPYEKFEKWAEILPQAMRHPIYHQAHMELNRVFGIGETLKPSNARDIYESCTAKLQTPEYLPQAILRRLRIETLATTDDPADSLNAHLALRETGGVDALRIIPTWAPDRVLDLRHPEHYNLYLDQLAAASDTVISTYNDLLTALRRRHKAFGEAGCVATLHRLTTFPDAPSADDVQAAHEALRKVREGGEPTADECLSFRAVLLRDLAEMDAEAERVQMFHVGALRDLHPRLYKKIGPDAGFDAPTDRPTAEQMARFFARLDADGALPETIVSCDRLADAPSVAGVAACFAGRGLRVQYAPAGWHIGRPGSLETHLDVMTTEGLVAQSVGFASGARTLLAPVRHEYFRRVICDVFGREVEQGLLPHGDLATVKRTIENICSTNARRLMNC</sequence>
<comment type="catalytic activity">
    <reaction evidence="1">
        <text>D-glucuronate = D-fructuronate</text>
        <dbReference type="Rhea" id="RHEA:13049"/>
        <dbReference type="ChEBI" id="CHEBI:58720"/>
        <dbReference type="ChEBI" id="CHEBI:59863"/>
        <dbReference type="EC" id="5.3.1.12"/>
    </reaction>
</comment>
<dbReference type="Gene3D" id="3.20.20.140">
    <property type="entry name" value="Metal-dependent hydrolases"/>
    <property type="match status" value="1"/>
</dbReference>
<dbReference type="PANTHER" id="PTHR30068:SF4">
    <property type="entry name" value="URONATE ISOMERASE"/>
    <property type="match status" value="1"/>
</dbReference>
<comment type="caution">
    <text evidence="7">The sequence shown here is derived from an EMBL/GenBank/DDBJ whole genome shotgun (WGS) entry which is preliminary data.</text>
</comment>
<evidence type="ECO:0000256" key="4">
    <source>
        <dbReference type="ARBA" id="ARBA00012546"/>
    </source>
</evidence>
<dbReference type="InterPro" id="IPR003766">
    <property type="entry name" value="Uronate_isomerase"/>
</dbReference>
<evidence type="ECO:0000256" key="5">
    <source>
        <dbReference type="ARBA" id="ARBA00020555"/>
    </source>
</evidence>
<comment type="pathway">
    <text evidence="2">Carbohydrate metabolism; pentose and glucuronate interconversion.</text>
</comment>
<comment type="similarity">
    <text evidence="3">Belongs to the metallo-dependent hydrolases superfamily. Uronate isomerase family.</text>
</comment>
<dbReference type="EC" id="5.3.1.12" evidence="4"/>
<dbReference type="GO" id="GO:0019698">
    <property type="term" value="P:D-galacturonate catabolic process"/>
    <property type="evidence" value="ECO:0007669"/>
    <property type="project" value="TreeGrafter"/>
</dbReference>
<organism evidence="7 8">
    <name type="scientific">Tannerella sp. oral taxon BU063 isolate Cell 5</name>
    <dbReference type="NCBI Taxonomy" id="1410950"/>
    <lineage>
        <taxon>Bacteria</taxon>
        <taxon>Pseudomonadati</taxon>
        <taxon>Bacteroidota</taxon>
        <taxon>Bacteroidia</taxon>
        <taxon>Bacteroidales</taxon>
        <taxon>Tannerellaceae</taxon>
        <taxon>Tannerella</taxon>
    </lineage>
</organism>